<dbReference type="GO" id="GO:0015627">
    <property type="term" value="C:type II protein secretion system complex"/>
    <property type="evidence" value="ECO:0007669"/>
    <property type="project" value="InterPro"/>
</dbReference>
<dbReference type="Pfam" id="PF16537">
    <property type="entry name" value="T2SSB"/>
    <property type="match status" value="1"/>
</dbReference>
<organism evidence="3 4">
    <name type="scientific">Amphritea balenae</name>
    <dbReference type="NCBI Taxonomy" id="452629"/>
    <lineage>
        <taxon>Bacteria</taxon>
        <taxon>Pseudomonadati</taxon>
        <taxon>Pseudomonadota</taxon>
        <taxon>Gammaproteobacteria</taxon>
        <taxon>Oceanospirillales</taxon>
        <taxon>Oceanospirillaceae</taxon>
        <taxon>Amphritea</taxon>
    </lineage>
</organism>
<protein>
    <recommendedName>
        <fullName evidence="2">Type II secretion system protein GspB C-terminal domain-containing protein</fullName>
    </recommendedName>
</protein>
<dbReference type="EMBL" id="RQXV01000017">
    <property type="protein sequence ID" value="RRC96798.1"/>
    <property type="molecule type" value="Genomic_DNA"/>
</dbReference>
<name>A0A3P1SI29_9GAMM</name>
<evidence type="ECO:0000313" key="4">
    <source>
        <dbReference type="Proteomes" id="UP000267535"/>
    </source>
</evidence>
<dbReference type="OrthoDB" id="5432325at2"/>
<keyword evidence="4" id="KW-1185">Reference proteome</keyword>
<sequence>MSYILDALKQSDKQRPTSQITTPKLPDHVAHSQTLPRWLFLCILVLLVIVSLNQFKSAEPTTAAATLPQPLQQISTAPITDQTDHQALLGVRIELTEPEPVSTPKPAPKLATINPQPEAQPARPARTEEITIAPATPAKPVLVAPKPVALSETDATNKDQIPHWRQLPPEIQRGLTGLKFSVHIYANNPDARMVKINGQMFRQGQQISDSLQLNEITRRGVILEFRGHRFRMNPI</sequence>
<evidence type="ECO:0000259" key="2">
    <source>
        <dbReference type="Pfam" id="PF16537"/>
    </source>
</evidence>
<dbReference type="Proteomes" id="UP000267535">
    <property type="component" value="Unassembled WGS sequence"/>
</dbReference>
<comment type="caution">
    <text evidence="3">The sequence shown here is derived from an EMBL/GenBank/DDBJ whole genome shotgun (WGS) entry which is preliminary data.</text>
</comment>
<evidence type="ECO:0000313" key="3">
    <source>
        <dbReference type="EMBL" id="RRC96798.1"/>
    </source>
</evidence>
<feature type="region of interest" description="Disordered" evidence="1">
    <location>
        <begin position="98"/>
        <end position="122"/>
    </location>
</feature>
<reference evidence="3 4" key="1">
    <citation type="submission" date="2018-11" db="EMBL/GenBank/DDBJ databases">
        <title>The draft genome sequence of Amphritea balenae JAMM 1525T.</title>
        <authorList>
            <person name="Fang Z."/>
            <person name="Zhang Y."/>
            <person name="Han X."/>
        </authorList>
    </citation>
    <scope>NUCLEOTIDE SEQUENCE [LARGE SCALE GENOMIC DNA]</scope>
    <source>
        <strain evidence="3 4">JAMM 1525</strain>
    </source>
</reference>
<feature type="domain" description="Type II secretion system protein GspB C-terminal" evidence="2">
    <location>
        <begin position="178"/>
        <end position="233"/>
    </location>
</feature>
<gene>
    <name evidence="3" type="ORF">EHS89_20400</name>
</gene>
<dbReference type="AlphaFoldDB" id="A0A3P1SI29"/>
<accession>A0A3P1SI29</accession>
<evidence type="ECO:0000256" key="1">
    <source>
        <dbReference type="SAM" id="MobiDB-lite"/>
    </source>
</evidence>
<dbReference type="InterPro" id="IPR032389">
    <property type="entry name" value="GspB_C"/>
</dbReference>
<dbReference type="RefSeq" id="WP_124928020.1">
    <property type="nucleotide sequence ID" value="NZ_BMOH01000009.1"/>
</dbReference>
<proteinExistence type="predicted"/>